<accession>A0A951PJ96</accession>
<comment type="caution">
    <text evidence="3">The sequence shown here is derived from an EMBL/GenBank/DDBJ whole genome shotgun (WGS) entry which is preliminary data.</text>
</comment>
<evidence type="ECO:0000313" key="4">
    <source>
        <dbReference type="Proteomes" id="UP000753908"/>
    </source>
</evidence>
<reference evidence="3" key="2">
    <citation type="journal article" date="2022" name="Microbiol. Resour. Announc.">
        <title>Metagenome Sequencing to Explore Phylogenomics of Terrestrial Cyanobacteria.</title>
        <authorList>
            <person name="Ward R.D."/>
            <person name="Stajich J.E."/>
            <person name="Johansen J.R."/>
            <person name="Huntemann M."/>
            <person name="Clum A."/>
            <person name="Foster B."/>
            <person name="Foster B."/>
            <person name="Roux S."/>
            <person name="Palaniappan K."/>
            <person name="Varghese N."/>
            <person name="Mukherjee S."/>
            <person name="Reddy T.B.K."/>
            <person name="Daum C."/>
            <person name="Copeland A."/>
            <person name="Chen I.A."/>
            <person name="Ivanova N.N."/>
            <person name="Kyrpides N.C."/>
            <person name="Shapiro N."/>
            <person name="Eloe-Fadrosh E.A."/>
            <person name="Pietrasiak N."/>
        </authorList>
    </citation>
    <scope>NUCLEOTIDE SEQUENCE</scope>
    <source>
        <strain evidence="3">CPER-KK1</strain>
    </source>
</reference>
<dbReference type="SMART" id="SM00912">
    <property type="entry name" value="Haemagg_act"/>
    <property type="match status" value="1"/>
</dbReference>
<sequence>MILGARTIRRLLIALPLFTALSVTPIAATPIVPAADGTGTLITPEGNRFDITGGTTSADGTNLFHSFTQFGLDSHQIANFLSNPAVVNILGRVTGGEASVIEGLLQVSGGNSNLFLMNPAGIVFGANAQLNVPADFTATTATGIGFSDNSWFQAVGFNNYASLIGTPNTFNFGTTGTPGAILNTGNLAVGEGQNLSLLGGTVISTGQLTAPNGNIIVTAVPGQNLVRLSQPGHLLSLDIQPNNLITADPNSPGGNSGEIVPTPASLAELLTGGNTGHATGVVVNGNQVALTSSGLEIENGDVVAKGVTVGNAFLWANHDLTLVESQLQTTSNLNLLAQNIVRVRDSVANSFLAQAGGNLYIQGNQGIDILALNHLYQTPFTSGGNLSLVSDRIISGDAHFSSGGSFSILNLAGQGGNFVSLYDPIITAIGDVRFGDYTGASLKVEATGSITGGNITITQADTALTGLDPDIAILAGSPSLILRAGLDFDELQNPTNVPPDFVTPEGTFTSVGEASGGRITVGNITTAGGPIILAAPLSINLTGEAIASNGGNITFDGPVILYSEETTINSAGGNIAFNSTVDAAHTYEYVADPLNWIDALNAAQERTFKGQQGYLVTITSEAENAKVFTLVQEGRR</sequence>
<dbReference type="NCBIfam" id="TIGR01901">
    <property type="entry name" value="adhes_NPXG"/>
    <property type="match status" value="1"/>
</dbReference>
<gene>
    <name evidence="3" type="ORF">KME25_10795</name>
</gene>
<feature type="chain" id="PRO_5037176594" evidence="1">
    <location>
        <begin position="28"/>
        <end position="636"/>
    </location>
</feature>
<reference evidence="3" key="1">
    <citation type="submission" date="2021-05" db="EMBL/GenBank/DDBJ databases">
        <authorList>
            <person name="Pietrasiak N."/>
            <person name="Ward R."/>
            <person name="Stajich J.E."/>
            <person name="Kurbessoian T."/>
        </authorList>
    </citation>
    <scope>NUCLEOTIDE SEQUENCE</scope>
    <source>
        <strain evidence="3">CPER-KK1</strain>
    </source>
</reference>
<dbReference type="InterPro" id="IPR012334">
    <property type="entry name" value="Pectin_lyas_fold"/>
</dbReference>
<dbReference type="Gene3D" id="2.160.20.10">
    <property type="entry name" value="Single-stranded right-handed beta-helix, Pectin lyase-like"/>
    <property type="match status" value="1"/>
</dbReference>
<feature type="domain" description="Filamentous haemagglutinin FhaB/tRNA nuclease CdiA-like TPS" evidence="2">
    <location>
        <begin position="33"/>
        <end position="147"/>
    </location>
</feature>
<name>A0A951PJ96_9CYAN</name>
<organism evidence="3 4">
    <name type="scientific">Symplocastrum torsivum CPER-KK1</name>
    <dbReference type="NCBI Taxonomy" id="450513"/>
    <lineage>
        <taxon>Bacteria</taxon>
        <taxon>Bacillati</taxon>
        <taxon>Cyanobacteriota</taxon>
        <taxon>Cyanophyceae</taxon>
        <taxon>Oscillatoriophycideae</taxon>
        <taxon>Oscillatoriales</taxon>
        <taxon>Microcoleaceae</taxon>
        <taxon>Symplocastrum</taxon>
    </lineage>
</organism>
<evidence type="ECO:0000259" key="2">
    <source>
        <dbReference type="SMART" id="SM00912"/>
    </source>
</evidence>
<dbReference type="AlphaFoldDB" id="A0A951PJ96"/>
<dbReference type="InterPro" id="IPR011050">
    <property type="entry name" value="Pectin_lyase_fold/virulence"/>
</dbReference>
<keyword evidence="1" id="KW-0732">Signal</keyword>
<protein>
    <submittedName>
        <fullName evidence="3">Filamentous hemagglutinin N-terminal domain-containing protein</fullName>
    </submittedName>
</protein>
<evidence type="ECO:0000256" key="1">
    <source>
        <dbReference type="SAM" id="SignalP"/>
    </source>
</evidence>
<dbReference type="EMBL" id="JAHHIF010000011">
    <property type="protein sequence ID" value="MBW4544915.1"/>
    <property type="molecule type" value="Genomic_DNA"/>
</dbReference>
<dbReference type="Gene3D" id="3.10.100.10">
    <property type="entry name" value="Mannose-Binding Protein A, subunit A"/>
    <property type="match status" value="1"/>
</dbReference>
<dbReference type="InterPro" id="IPR008638">
    <property type="entry name" value="FhaB/CdiA-like_TPS"/>
</dbReference>
<dbReference type="InterPro" id="IPR016186">
    <property type="entry name" value="C-type_lectin-like/link_sf"/>
</dbReference>
<dbReference type="SUPFAM" id="SSF51126">
    <property type="entry name" value="Pectin lyase-like"/>
    <property type="match status" value="1"/>
</dbReference>
<evidence type="ECO:0000313" key="3">
    <source>
        <dbReference type="EMBL" id="MBW4544915.1"/>
    </source>
</evidence>
<proteinExistence type="predicted"/>
<dbReference type="Pfam" id="PF05860">
    <property type="entry name" value="TPS"/>
    <property type="match status" value="1"/>
</dbReference>
<feature type="signal peptide" evidence="1">
    <location>
        <begin position="1"/>
        <end position="27"/>
    </location>
</feature>
<dbReference type="Proteomes" id="UP000753908">
    <property type="component" value="Unassembled WGS sequence"/>
</dbReference>